<dbReference type="Proteomes" id="UP000234275">
    <property type="component" value="Unassembled WGS sequence"/>
</dbReference>
<dbReference type="EMBL" id="MSFO01000001">
    <property type="protein sequence ID" value="PLB54103.1"/>
    <property type="molecule type" value="Genomic_DNA"/>
</dbReference>
<name>A0A2I2GMK3_9EURO</name>
<sequence length="224" mass="25446">MLFPTKSLKHSVSAIILCSFSDESTGSPRYKGDFRPLPQTLSGPNRDARPYHSQDHIHKKIDYSSTKASPWGYANREELTDALYRALGAQNTPHNPNLYDSFSQCDFIYDIMLLTRENSLIRRRMVVDFETDIDIMSEAVFRKLNVKMSGFTGNGITWWNRPSVKPLGTVQASWRVCGREKVYSTEFYVISDTEFDLLLGTTSVRKLGLYRADPGVATRLRSSG</sequence>
<keyword evidence="3" id="KW-1185">Reference proteome</keyword>
<proteinExistence type="predicted"/>
<feature type="region of interest" description="Disordered" evidence="1">
    <location>
        <begin position="29"/>
        <end position="54"/>
    </location>
</feature>
<reference evidence="2 3" key="1">
    <citation type="submission" date="2016-12" db="EMBL/GenBank/DDBJ databases">
        <title>The genomes of Aspergillus section Nigri reveals drivers in fungal speciation.</title>
        <authorList>
            <consortium name="DOE Joint Genome Institute"/>
            <person name="Vesth T.C."/>
            <person name="Nybo J."/>
            <person name="Theobald S."/>
            <person name="Brandl J."/>
            <person name="Frisvad J.C."/>
            <person name="Nielsen K.F."/>
            <person name="Lyhne E.K."/>
            <person name="Kogle M.E."/>
            <person name="Kuo A."/>
            <person name="Riley R."/>
            <person name="Clum A."/>
            <person name="Nolan M."/>
            <person name="Lipzen A."/>
            <person name="Salamov A."/>
            <person name="Henrissat B."/>
            <person name="Wiebenga A."/>
            <person name="De Vries R.P."/>
            <person name="Grigoriev I.V."/>
            <person name="Mortensen U.H."/>
            <person name="Andersen M.R."/>
            <person name="Baker S.E."/>
        </authorList>
    </citation>
    <scope>NUCLEOTIDE SEQUENCE [LARGE SCALE GENOMIC DNA]</scope>
    <source>
        <strain evidence="2 3">IBT 23096</strain>
    </source>
</reference>
<dbReference type="AlphaFoldDB" id="A0A2I2GMK3"/>
<gene>
    <name evidence="2" type="ORF">P170DRAFT_420877</name>
</gene>
<comment type="caution">
    <text evidence="2">The sequence shown here is derived from an EMBL/GenBank/DDBJ whole genome shotgun (WGS) entry which is preliminary data.</text>
</comment>
<dbReference type="OrthoDB" id="4500700at2759"/>
<evidence type="ECO:0000313" key="3">
    <source>
        <dbReference type="Proteomes" id="UP000234275"/>
    </source>
</evidence>
<dbReference type="VEuPathDB" id="FungiDB:P170DRAFT_420877"/>
<organism evidence="2 3">
    <name type="scientific">Aspergillus steynii IBT 23096</name>
    <dbReference type="NCBI Taxonomy" id="1392250"/>
    <lineage>
        <taxon>Eukaryota</taxon>
        <taxon>Fungi</taxon>
        <taxon>Dikarya</taxon>
        <taxon>Ascomycota</taxon>
        <taxon>Pezizomycotina</taxon>
        <taxon>Eurotiomycetes</taxon>
        <taxon>Eurotiomycetidae</taxon>
        <taxon>Eurotiales</taxon>
        <taxon>Aspergillaceae</taxon>
        <taxon>Aspergillus</taxon>
        <taxon>Aspergillus subgen. Circumdati</taxon>
    </lineage>
</organism>
<dbReference type="GeneID" id="36555029"/>
<dbReference type="RefSeq" id="XP_024709405.1">
    <property type="nucleotide sequence ID" value="XM_024847330.1"/>
</dbReference>
<evidence type="ECO:0000313" key="2">
    <source>
        <dbReference type="EMBL" id="PLB54103.1"/>
    </source>
</evidence>
<evidence type="ECO:0000256" key="1">
    <source>
        <dbReference type="SAM" id="MobiDB-lite"/>
    </source>
</evidence>
<accession>A0A2I2GMK3</accession>
<protein>
    <submittedName>
        <fullName evidence="2">Uncharacterized protein</fullName>
    </submittedName>
</protein>